<dbReference type="InterPro" id="IPR036709">
    <property type="entry name" value="Autotransporte_beta_dom_sf"/>
</dbReference>
<evidence type="ECO:0000259" key="1">
    <source>
        <dbReference type="PROSITE" id="PS51208"/>
    </source>
</evidence>
<dbReference type="RefSeq" id="WP_141496888.1">
    <property type="nucleotide sequence ID" value="NZ_VICF01000010.1"/>
</dbReference>
<dbReference type="Pfam" id="PF18883">
    <property type="entry name" value="AC_1"/>
    <property type="match status" value="1"/>
</dbReference>
<dbReference type="InterPro" id="IPR012332">
    <property type="entry name" value="Autotransporter_pectin_lyase_C"/>
</dbReference>
<dbReference type="InterPro" id="IPR011050">
    <property type="entry name" value="Pectin_lyase_fold/virulence"/>
</dbReference>
<dbReference type="Proteomes" id="UP000319715">
    <property type="component" value="Unassembled WGS sequence"/>
</dbReference>
<evidence type="ECO:0000313" key="2">
    <source>
        <dbReference type="EMBL" id="TQC69989.1"/>
    </source>
</evidence>
<evidence type="ECO:0000313" key="3">
    <source>
        <dbReference type="Proteomes" id="UP000319715"/>
    </source>
</evidence>
<dbReference type="Pfam" id="PF13018">
    <property type="entry name" value="ESPR"/>
    <property type="match status" value="1"/>
</dbReference>
<comment type="caution">
    <text evidence="2">The sequence shown here is derived from an EMBL/GenBank/DDBJ whole genome shotgun (WGS) entry which is preliminary data.</text>
</comment>
<sequence length="1124" mass="111577">MNRAYRIVWSAARQAWIVASENAGSGGVPPHAVKKVAGALLLLGVAGAAGAATYSETQVNNGDILLIQNTESAKYTSVLSGGIVAVNSGGSAYSTVVSSGGLFSAVDGSSASNLQINAGGILQASTGASIDGNNANGAFSISGGNAKYVLLDNDGLLGVRSGDSSFATVVNSGGAEIVYGTASGTTVNAGGMQGINQGGTAEGTVVNSGGTQEVAGMTSATVLTSGGLQIIQNAGSAYDTLADTGSEQDVISGGTVQSVLMSGTQNVWGTATDTTVYAGGKQNVLLGGNAVQTTVTQGGVAIIQNGGSASQAVAGPGGAIAVASGGAISGADRSYGVAVADGGFLLATDGAVINDALLASGAILQTTTGATITGTNALGTFSVINGQAKNVLLDNGGLLSVNAGDSSTGTVVNSGSMESVMGNANGTTVNGGGSQYVYWGGVATGTLVNSGGSLFVDGTTTSVQVSSGGLQVINSGGQAALTTVNSGGSLLVLNGGVASRSTVNSGGLLAVSSGGAATDTTVNSGGLLAVSSGGAATDTTVATGGLLSIANGGVLTLAGNSFSNNGTTIWDTSTTAALNTNLTGSGQLTKNGTGELTLGGTLSQSQVNLNAGSMVMDGLQAFTNIIAQAGTSLSLVRNTTLTGIIDPTDVDIDGSSTWNITGDSLVDTLTNAGSIVFVPSTGAFTPHTLTVTNLAGNGGTITLNTVAGDSSSPIDKVVIDGGSATGNTGLRVLNRGGLGAQTTGSGIAVIQAVNGATTDAGAFNMKQPLVAGAYSYSLYRNADQSWYLTSQEASTDNAGNTNNGGGKVNYRDAMWSYAALPVLSMDYDRLVAGSADTRFHYAPDSRIWGRLAAGQSNHPDSGSLTGGSVPESNSTYSFFQLGGDLWQLDGANADWRAGVYGATGLMRSDVWRDGGSRSAGTDRDTVYTGGAYLSGRTHSGLRMDTLLQVSHHSQKTSSDDGTRLSTSGTGWLASAELGQSFNVTPGLALEPQLQYTVQGLNLNSGQDEAASLDWSDSRRQSVRAGLKVGTPQDAKATLAWWVTPSVTQSYAGHNGFTVSAPGVAGSEASFRSNLSGTSVGLNGGVNARLRQNMTLGVQGGWSESLHGGDAGGYYGLVNLGVSFR</sequence>
<protein>
    <submittedName>
        <fullName evidence="2">Autotransporter domain-containing protein</fullName>
    </submittedName>
</protein>
<dbReference type="Gene3D" id="2.160.20.20">
    <property type="match status" value="2"/>
</dbReference>
<dbReference type="PROSITE" id="PS51208">
    <property type="entry name" value="AUTOTRANSPORTER"/>
    <property type="match status" value="1"/>
</dbReference>
<dbReference type="SMART" id="SM00869">
    <property type="entry name" value="Autotransporter"/>
    <property type="match status" value="1"/>
</dbReference>
<name>A0ABY2ZT29_9GAMM</name>
<dbReference type="CDD" id="cd01344">
    <property type="entry name" value="PL2_Passenger_AT"/>
    <property type="match status" value="1"/>
</dbReference>
<feature type="domain" description="Autotransporter" evidence="1">
    <location>
        <begin position="840"/>
        <end position="1123"/>
    </location>
</feature>
<dbReference type="SUPFAM" id="SSF51126">
    <property type="entry name" value="Pectin lyase-like"/>
    <property type="match status" value="1"/>
</dbReference>
<dbReference type="InterPro" id="IPR024973">
    <property type="entry name" value="ESPR"/>
</dbReference>
<dbReference type="InterPro" id="IPR043990">
    <property type="entry name" value="AC_1"/>
</dbReference>
<dbReference type="InterPro" id="IPR030930">
    <property type="entry name" value="AIDA"/>
</dbReference>
<reference evidence="2 3" key="1">
    <citation type="submission" date="2019-06" db="EMBL/GenBank/DDBJ databases">
        <title>Pantoea dispersa Assembly.</title>
        <authorList>
            <person name="Wang J."/>
        </authorList>
    </citation>
    <scope>NUCLEOTIDE SEQUENCE [LARGE SCALE GENOMIC DNA]</scope>
    <source>
        <strain evidence="3">bio</strain>
    </source>
</reference>
<organism evidence="2 3">
    <name type="scientific">Pantoea dispersa</name>
    <dbReference type="NCBI Taxonomy" id="59814"/>
    <lineage>
        <taxon>Bacteria</taxon>
        <taxon>Pseudomonadati</taxon>
        <taxon>Pseudomonadota</taxon>
        <taxon>Gammaproteobacteria</taxon>
        <taxon>Enterobacterales</taxon>
        <taxon>Erwiniaceae</taxon>
        <taxon>Pantoea</taxon>
    </lineage>
</organism>
<keyword evidence="3" id="KW-1185">Reference proteome</keyword>
<dbReference type="Gene3D" id="2.40.128.130">
    <property type="entry name" value="Autotransporter beta-domain"/>
    <property type="match status" value="1"/>
</dbReference>
<gene>
    <name evidence="2" type="ORF">FK492_19875</name>
</gene>
<dbReference type="InterPro" id="IPR005546">
    <property type="entry name" value="Autotransporte_beta"/>
</dbReference>
<proteinExistence type="predicted"/>
<dbReference type="NCBIfam" id="TIGR04415">
    <property type="entry name" value="O_hepto_targRPT"/>
    <property type="match status" value="9"/>
</dbReference>
<accession>A0ABY2ZT29</accession>
<dbReference type="SUPFAM" id="SSF103515">
    <property type="entry name" value="Autotransporter"/>
    <property type="match status" value="1"/>
</dbReference>
<dbReference type="Pfam" id="PF16168">
    <property type="entry name" value="AIDA"/>
    <property type="match status" value="3"/>
</dbReference>
<dbReference type="EMBL" id="VICF01000010">
    <property type="protein sequence ID" value="TQC69989.1"/>
    <property type="molecule type" value="Genomic_DNA"/>
</dbReference>